<proteinExistence type="predicted"/>
<dbReference type="PANTHER" id="PTHR14969:SF62">
    <property type="entry name" value="DECAPRENYLPHOSPHORYL-5-PHOSPHORIBOSE PHOSPHATASE RV3807C-RELATED"/>
    <property type="match status" value="1"/>
</dbReference>
<feature type="domain" description="Phosphatidic acid phosphatase type 2/haloperoxidase" evidence="8">
    <location>
        <begin position="75"/>
        <end position="191"/>
    </location>
</feature>
<keyword evidence="2" id="KW-1003">Cell membrane</keyword>
<dbReference type="GO" id="GO:0016787">
    <property type="term" value="F:hydrolase activity"/>
    <property type="evidence" value="ECO:0007669"/>
    <property type="project" value="UniProtKB-KW"/>
</dbReference>
<dbReference type="PANTHER" id="PTHR14969">
    <property type="entry name" value="SPHINGOSINE-1-PHOSPHATE PHOSPHOHYDROLASE"/>
    <property type="match status" value="1"/>
</dbReference>
<keyword evidence="6 7" id="KW-0472">Membrane</keyword>
<evidence type="ECO:0000256" key="5">
    <source>
        <dbReference type="ARBA" id="ARBA00022989"/>
    </source>
</evidence>
<evidence type="ECO:0000256" key="4">
    <source>
        <dbReference type="ARBA" id="ARBA00022801"/>
    </source>
</evidence>
<dbReference type="OrthoDB" id="9773582at2"/>
<sequence>MPNNPGNLFKQYTLILICPLLLIVCCFSKTTSFLGANFFHCPLLDWWFTHFTHLGDGIVAVLLVSCYFIVKKTTLAIKLLITFLFSGLVVQLLKALFQAPRPKTFFPENFYQYFIEGVTHSGFASFPSGHTTTAFAVAAMLSMNTSSRPICILTFLAAILVGYSRIYLGQHFVEDVATGIIIGVASSIFIDYGYKSYIVRGRAVGKNPSNQYERPAAI</sequence>
<dbReference type="InterPro" id="IPR036938">
    <property type="entry name" value="PAP2/HPO_sf"/>
</dbReference>
<protein>
    <submittedName>
        <fullName evidence="9">Membrane-associated phospholipid phosphatase</fullName>
    </submittedName>
</protein>
<comment type="subcellular location">
    <subcellularLocation>
        <location evidence="1">Cell membrane</location>
        <topology evidence="1">Multi-pass membrane protein</topology>
    </subcellularLocation>
</comment>
<evidence type="ECO:0000256" key="3">
    <source>
        <dbReference type="ARBA" id="ARBA00022692"/>
    </source>
</evidence>
<dbReference type="Gene3D" id="1.20.144.10">
    <property type="entry name" value="Phosphatidic acid phosphatase type 2/haloperoxidase"/>
    <property type="match status" value="1"/>
</dbReference>
<accession>A0A4Q7MUQ1</accession>
<feature type="transmembrane region" description="Helical" evidence="7">
    <location>
        <begin position="12"/>
        <end position="39"/>
    </location>
</feature>
<organism evidence="9 10">
    <name type="scientific">Pseudobacter ginsenosidimutans</name>
    <dbReference type="NCBI Taxonomy" id="661488"/>
    <lineage>
        <taxon>Bacteria</taxon>
        <taxon>Pseudomonadati</taxon>
        <taxon>Bacteroidota</taxon>
        <taxon>Chitinophagia</taxon>
        <taxon>Chitinophagales</taxon>
        <taxon>Chitinophagaceae</taxon>
        <taxon>Pseudobacter</taxon>
    </lineage>
</organism>
<evidence type="ECO:0000256" key="7">
    <source>
        <dbReference type="SAM" id="Phobius"/>
    </source>
</evidence>
<evidence type="ECO:0000313" key="10">
    <source>
        <dbReference type="Proteomes" id="UP000293874"/>
    </source>
</evidence>
<evidence type="ECO:0000256" key="1">
    <source>
        <dbReference type="ARBA" id="ARBA00004651"/>
    </source>
</evidence>
<feature type="transmembrane region" description="Helical" evidence="7">
    <location>
        <begin position="150"/>
        <end position="170"/>
    </location>
</feature>
<dbReference type="AlphaFoldDB" id="A0A4Q7MUQ1"/>
<dbReference type="RefSeq" id="WP_130542180.1">
    <property type="nucleotide sequence ID" value="NZ_CP042431.1"/>
</dbReference>
<dbReference type="SMART" id="SM00014">
    <property type="entry name" value="acidPPc"/>
    <property type="match status" value="1"/>
</dbReference>
<dbReference type="Proteomes" id="UP000293874">
    <property type="component" value="Unassembled WGS sequence"/>
</dbReference>
<dbReference type="CDD" id="cd01610">
    <property type="entry name" value="PAP2_like"/>
    <property type="match status" value="1"/>
</dbReference>
<evidence type="ECO:0000313" key="9">
    <source>
        <dbReference type="EMBL" id="RZS71704.1"/>
    </source>
</evidence>
<name>A0A4Q7MUQ1_9BACT</name>
<feature type="transmembrane region" description="Helical" evidence="7">
    <location>
        <begin position="76"/>
        <end position="97"/>
    </location>
</feature>
<feature type="transmembrane region" description="Helical" evidence="7">
    <location>
        <begin position="176"/>
        <end position="194"/>
    </location>
</feature>
<dbReference type="Pfam" id="PF01569">
    <property type="entry name" value="PAP2"/>
    <property type="match status" value="1"/>
</dbReference>
<feature type="transmembrane region" description="Helical" evidence="7">
    <location>
        <begin position="51"/>
        <end position="70"/>
    </location>
</feature>
<dbReference type="GO" id="GO:0005886">
    <property type="term" value="C:plasma membrane"/>
    <property type="evidence" value="ECO:0007669"/>
    <property type="project" value="UniProtKB-SubCell"/>
</dbReference>
<keyword evidence="10" id="KW-1185">Reference proteome</keyword>
<keyword evidence="4" id="KW-0378">Hydrolase</keyword>
<gene>
    <name evidence="9" type="ORF">EV199_3612</name>
</gene>
<dbReference type="SUPFAM" id="SSF48317">
    <property type="entry name" value="Acid phosphatase/Vanadium-dependent haloperoxidase"/>
    <property type="match status" value="1"/>
</dbReference>
<comment type="caution">
    <text evidence="9">The sequence shown here is derived from an EMBL/GenBank/DDBJ whole genome shotgun (WGS) entry which is preliminary data.</text>
</comment>
<keyword evidence="5 7" id="KW-1133">Transmembrane helix</keyword>
<dbReference type="InterPro" id="IPR000326">
    <property type="entry name" value="PAP2/HPO"/>
</dbReference>
<dbReference type="EMBL" id="SGXA01000002">
    <property type="protein sequence ID" value="RZS71704.1"/>
    <property type="molecule type" value="Genomic_DNA"/>
</dbReference>
<reference evidence="9 10" key="1">
    <citation type="submission" date="2019-02" db="EMBL/GenBank/DDBJ databases">
        <title>Genomic Encyclopedia of Type Strains, Phase IV (KMG-IV): sequencing the most valuable type-strain genomes for metagenomic binning, comparative biology and taxonomic classification.</title>
        <authorList>
            <person name="Goeker M."/>
        </authorList>
    </citation>
    <scope>NUCLEOTIDE SEQUENCE [LARGE SCALE GENOMIC DNA]</scope>
    <source>
        <strain evidence="9 10">DSM 18116</strain>
    </source>
</reference>
<keyword evidence="3 7" id="KW-0812">Transmembrane</keyword>
<evidence type="ECO:0000256" key="6">
    <source>
        <dbReference type="ARBA" id="ARBA00023136"/>
    </source>
</evidence>
<evidence type="ECO:0000256" key="2">
    <source>
        <dbReference type="ARBA" id="ARBA00022475"/>
    </source>
</evidence>
<evidence type="ECO:0000259" key="8">
    <source>
        <dbReference type="SMART" id="SM00014"/>
    </source>
</evidence>